<evidence type="ECO:0000256" key="9">
    <source>
        <dbReference type="ARBA" id="ARBA00023002"/>
    </source>
</evidence>
<dbReference type="GO" id="GO:0005737">
    <property type="term" value="C:cytoplasm"/>
    <property type="evidence" value="ECO:0007669"/>
    <property type="project" value="UniProtKB-SubCell"/>
</dbReference>
<feature type="binding site" evidence="16">
    <location>
        <position position="67"/>
    </location>
    <ligand>
        <name>[4Fe-4S] cluster</name>
        <dbReference type="ChEBI" id="CHEBI:49883"/>
        <note>4Fe-4S-S-AdoMet</note>
    </ligand>
</feature>
<keyword evidence="10 14" id="KW-0408">Iron</keyword>
<evidence type="ECO:0000256" key="5">
    <source>
        <dbReference type="ARBA" id="ARBA00022485"/>
    </source>
</evidence>
<feature type="binding site" evidence="16">
    <location>
        <position position="63"/>
    </location>
    <ligand>
        <name>[4Fe-4S] cluster</name>
        <dbReference type="ChEBI" id="CHEBI:49883"/>
        <note>4Fe-4S-S-AdoMet</note>
    </ligand>
</feature>
<feature type="binding site" evidence="15">
    <location>
        <position position="57"/>
    </location>
    <ligand>
        <name>S-adenosyl-L-methionine</name>
        <dbReference type="ChEBI" id="CHEBI:59789"/>
        <label>1</label>
    </ligand>
</feature>
<dbReference type="PROSITE" id="PS51918">
    <property type="entry name" value="RADICAL_SAM"/>
    <property type="match status" value="1"/>
</dbReference>
<dbReference type="UniPathway" id="UPA00251">
    <property type="reaction ID" value="UER00323"/>
</dbReference>
<evidence type="ECO:0000256" key="13">
    <source>
        <dbReference type="ARBA" id="ARBA00048321"/>
    </source>
</evidence>
<gene>
    <name evidence="18" type="ORF">A9A72_12182</name>
</gene>
<dbReference type="OrthoDB" id="9808022at2"/>
<evidence type="ECO:0000256" key="2">
    <source>
        <dbReference type="ARBA" id="ARBA00004785"/>
    </source>
</evidence>
<proteinExistence type="inferred from homology"/>
<dbReference type="InterPro" id="IPR004558">
    <property type="entry name" value="Coprogen_oxidase_HemN"/>
</dbReference>
<accession>A0A5S5BGI1</accession>
<dbReference type="AlphaFoldDB" id="A0A5S5BGI1"/>
<feature type="binding site" evidence="15">
    <location>
        <position position="213"/>
    </location>
    <ligand>
        <name>S-adenosyl-L-methionine</name>
        <dbReference type="ChEBI" id="CHEBI:59789"/>
        <label>2</label>
    </ligand>
</feature>
<evidence type="ECO:0000313" key="18">
    <source>
        <dbReference type="EMBL" id="TYP66089.1"/>
    </source>
</evidence>
<keyword evidence="6 14" id="KW-0963">Cytoplasm</keyword>
<protein>
    <recommendedName>
        <fullName evidence="14">Coproporphyrinogen-III oxidase</fullName>
        <ecNumber evidence="14">1.3.98.3</ecNumber>
    </recommendedName>
</protein>
<name>A0A5S5BGI1_STUST</name>
<evidence type="ECO:0000256" key="3">
    <source>
        <dbReference type="ARBA" id="ARBA00005493"/>
    </source>
</evidence>
<evidence type="ECO:0000256" key="7">
    <source>
        <dbReference type="ARBA" id="ARBA00022691"/>
    </source>
</evidence>
<feature type="binding site" evidence="15">
    <location>
        <begin position="115"/>
        <end position="116"/>
    </location>
    <ligand>
        <name>S-adenosyl-L-methionine</name>
        <dbReference type="ChEBI" id="CHEBI:59789"/>
        <label>2</label>
    </ligand>
</feature>
<dbReference type="GO" id="GO:0051989">
    <property type="term" value="F:coproporphyrinogen dehydrogenase activity"/>
    <property type="evidence" value="ECO:0007669"/>
    <property type="project" value="UniProtKB-EC"/>
</dbReference>
<comment type="subunit">
    <text evidence="4">Monomer.</text>
</comment>
<dbReference type="CDD" id="cd01335">
    <property type="entry name" value="Radical_SAM"/>
    <property type="match status" value="1"/>
</dbReference>
<keyword evidence="5 14" id="KW-0004">4Fe-4S</keyword>
<evidence type="ECO:0000256" key="10">
    <source>
        <dbReference type="ARBA" id="ARBA00023004"/>
    </source>
</evidence>
<dbReference type="GO" id="GO:0046872">
    <property type="term" value="F:metal ion binding"/>
    <property type="evidence" value="ECO:0007669"/>
    <property type="project" value="UniProtKB-KW"/>
</dbReference>
<dbReference type="NCBIfam" id="TIGR00538">
    <property type="entry name" value="hemN"/>
    <property type="match status" value="1"/>
</dbReference>
<comment type="pathway">
    <text evidence="2 14">Porphyrin-containing compound metabolism; protoporphyrin-IX biosynthesis; protoporphyrinogen-IX from coproporphyrinogen-III (AdoMet route): step 1/1.</text>
</comment>
<evidence type="ECO:0000259" key="17">
    <source>
        <dbReference type="PROSITE" id="PS51918"/>
    </source>
</evidence>
<dbReference type="SMART" id="SM00729">
    <property type="entry name" value="Elp3"/>
    <property type="match status" value="1"/>
</dbReference>
<dbReference type="GO" id="GO:0051539">
    <property type="term" value="F:4 iron, 4 sulfur cluster binding"/>
    <property type="evidence" value="ECO:0007669"/>
    <property type="project" value="UniProtKB-KW"/>
</dbReference>
<dbReference type="SFLD" id="SFLDG01065">
    <property type="entry name" value="anaerobic_coproporphyrinogen-I"/>
    <property type="match status" value="1"/>
</dbReference>
<dbReference type="RefSeq" id="WP_148924403.1">
    <property type="nucleotide sequence ID" value="NZ_VNHQ01000011.1"/>
</dbReference>
<dbReference type="Proteomes" id="UP000324282">
    <property type="component" value="Unassembled WGS sequence"/>
</dbReference>
<dbReference type="EC" id="1.3.98.3" evidence="14"/>
<evidence type="ECO:0000313" key="19">
    <source>
        <dbReference type="Proteomes" id="UP000324282"/>
    </source>
</evidence>
<dbReference type="GO" id="GO:0006782">
    <property type="term" value="P:protoporphyrinogen IX biosynthetic process"/>
    <property type="evidence" value="ECO:0007669"/>
    <property type="project" value="UniProtKB-UniPathway"/>
</dbReference>
<evidence type="ECO:0000256" key="8">
    <source>
        <dbReference type="ARBA" id="ARBA00022723"/>
    </source>
</evidence>
<evidence type="ECO:0000256" key="14">
    <source>
        <dbReference type="PIRNR" id="PIRNR000167"/>
    </source>
</evidence>
<feature type="binding site" evidence="15">
    <location>
        <position position="333"/>
    </location>
    <ligand>
        <name>S-adenosyl-L-methionine</name>
        <dbReference type="ChEBI" id="CHEBI:59789"/>
        <label>1</label>
    </ligand>
</feature>
<dbReference type="InterPro" id="IPR006638">
    <property type="entry name" value="Elp3/MiaA/NifB-like_rSAM"/>
</dbReference>
<keyword evidence="11 14" id="KW-0411">Iron-sulfur</keyword>
<dbReference type="EMBL" id="VNHQ01000011">
    <property type="protein sequence ID" value="TYP66089.1"/>
    <property type="molecule type" value="Genomic_DNA"/>
</dbReference>
<dbReference type="PANTHER" id="PTHR13932:SF6">
    <property type="entry name" value="OXYGEN-INDEPENDENT COPROPORPHYRINOGEN III OXIDASE"/>
    <property type="match status" value="1"/>
</dbReference>
<dbReference type="Gene3D" id="1.10.10.920">
    <property type="match status" value="1"/>
</dbReference>
<feature type="binding site" evidence="15">
    <location>
        <position position="114"/>
    </location>
    <ligand>
        <name>S-adenosyl-L-methionine</name>
        <dbReference type="ChEBI" id="CHEBI:59789"/>
        <label>1</label>
    </ligand>
</feature>
<dbReference type="PIRSF" id="PIRSF000167">
    <property type="entry name" value="HemN"/>
    <property type="match status" value="1"/>
</dbReference>
<keyword evidence="7 14" id="KW-0949">S-adenosyl-L-methionine</keyword>
<evidence type="ECO:0000256" key="15">
    <source>
        <dbReference type="PIRSR" id="PIRSR000167-1"/>
    </source>
</evidence>
<comment type="similarity">
    <text evidence="3 14">Belongs to the anaerobic coproporphyrinogen-III oxidase family.</text>
</comment>
<dbReference type="SFLD" id="SFLDS00029">
    <property type="entry name" value="Radical_SAM"/>
    <property type="match status" value="1"/>
</dbReference>
<reference evidence="18 19" key="1">
    <citation type="submission" date="2019-07" db="EMBL/GenBank/DDBJ databases">
        <title>Deep subsurface shale carbon reservoir microbial communities from Ohio and West Virginia, USA.</title>
        <authorList>
            <person name="Wrighton K."/>
        </authorList>
    </citation>
    <scope>NUCLEOTIDE SEQUENCE [LARGE SCALE GENOMIC DNA]</scope>
    <source>
        <strain evidence="18 19">NP_8Ht</strain>
    </source>
</reference>
<dbReference type="Pfam" id="PF04055">
    <property type="entry name" value="Radical_SAM"/>
    <property type="match status" value="1"/>
</dbReference>
<comment type="cofactor">
    <cofactor evidence="14 16">
        <name>[4Fe-4S] cluster</name>
        <dbReference type="ChEBI" id="CHEBI:49883"/>
    </cofactor>
    <text evidence="14 16">Binds 1 [4Fe-4S] cluster. The cluster is coordinated with 3 cysteines and an exchangeable S-adenosyl-L-methionine.</text>
</comment>
<feature type="domain" description="Radical SAM core" evidence="17">
    <location>
        <begin position="48"/>
        <end position="283"/>
    </location>
</feature>
<dbReference type="Gene3D" id="3.30.750.200">
    <property type="match status" value="1"/>
</dbReference>
<comment type="subcellular location">
    <subcellularLocation>
        <location evidence="1 14">Cytoplasm</location>
    </subcellularLocation>
</comment>
<dbReference type="InterPro" id="IPR034505">
    <property type="entry name" value="Coproporphyrinogen-III_oxidase"/>
</dbReference>
<feature type="binding site" evidence="15">
    <location>
        <position position="188"/>
    </location>
    <ligand>
        <name>S-adenosyl-L-methionine</name>
        <dbReference type="ChEBI" id="CHEBI:59789"/>
        <label>2</label>
    </ligand>
</feature>
<comment type="catalytic activity">
    <reaction evidence="13 14">
        <text>coproporphyrinogen III + 2 S-adenosyl-L-methionine = protoporphyrinogen IX + 2 5'-deoxyadenosine + 2 L-methionine + 2 CO2</text>
        <dbReference type="Rhea" id="RHEA:15425"/>
        <dbReference type="ChEBI" id="CHEBI:16526"/>
        <dbReference type="ChEBI" id="CHEBI:17319"/>
        <dbReference type="ChEBI" id="CHEBI:57307"/>
        <dbReference type="ChEBI" id="CHEBI:57309"/>
        <dbReference type="ChEBI" id="CHEBI:57844"/>
        <dbReference type="ChEBI" id="CHEBI:59789"/>
        <dbReference type="EC" id="1.3.98.3"/>
    </reaction>
</comment>
<sequence length="460" mass="52199">MLDAIRWDADLIHRYDQDGPRYTLYPTPLQFNSNLGSFDLLHALRSSRQAVRPLSLYVHLPFCADICYHCQRNKVISNDRERAYPYLARLEKEIELVGCHLSQDQMVEQLHFGGGTPTFLGHAELRGLMSHLRKHFNLQNDDHGDFSIDIDPRAADWPTMGLLRELGFNRINIGLVDLDPDVQRAINRTQTLQQTQTVIEAARTLQFRSIQIDLSYGLPLQTPERFAQTVAAVIALQPERVSVSSYSHAPERYMAQRKINTAELPARSDKLAMLQHSVEQLTRAGYRYIGMDLFALPDDELAMAQEDGALQRSFQGYTTHGHCDLVGLGVSAISQIGDLYCQNNSDITLYQQSLAQGQLATIRGLRCNQDDQIRHYTIQALFCDFELRFDEIESIFGVSFKTYFEETWPALEQMAADGLIQLSADAMTILPAGRLLVHAVCMQFDHCLPPRPASRFLHAM</sequence>
<dbReference type="PANTHER" id="PTHR13932">
    <property type="entry name" value="COPROPORPHYRINIGEN III OXIDASE"/>
    <property type="match status" value="1"/>
</dbReference>
<evidence type="ECO:0000256" key="12">
    <source>
        <dbReference type="ARBA" id="ARBA00023244"/>
    </source>
</evidence>
<evidence type="ECO:0000256" key="4">
    <source>
        <dbReference type="ARBA" id="ARBA00011245"/>
    </source>
</evidence>
<evidence type="ECO:0000256" key="6">
    <source>
        <dbReference type="ARBA" id="ARBA00022490"/>
    </source>
</evidence>
<dbReference type="InterPro" id="IPR058240">
    <property type="entry name" value="rSAM_sf"/>
</dbReference>
<feature type="binding site" evidence="16">
    <location>
        <position position="70"/>
    </location>
    <ligand>
        <name>[4Fe-4S] cluster</name>
        <dbReference type="ChEBI" id="CHEBI:49883"/>
        <note>4Fe-4S-S-AdoMet</note>
    </ligand>
</feature>
<dbReference type="GO" id="GO:0004109">
    <property type="term" value="F:coproporphyrinogen oxidase activity"/>
    <property type="evidence" value="ECO:0007669"/>
    <property type="project" value="InterPro"/>
</dbReference>
<comment type="caution">
    <text evidence="18">The sequence shown here is derived from an EMBL/GenBank/DDBJ whole genome shotgun (WGS) entry which is preliminary data.</text>
</comment>
<organism evidence="18 19">
    <name type="scientific">Stutzerimonas stutzeri</name>
    <name type="common">Pseudomonas stutzeri</name>
    <dbReference type="NCBI Taxonomy" id="316"/>
    <lineage>
        <taxon>Bacteria</taxon>
        <taxon>Pseudomonadati</taxon>
        <taxon>Pseudomonadota</taxon>
        <taxon>Gammaproteobacteria</taxon>
        <taxon>Pseudomonadales</taxon>
        <taxon>Pseudomonadaceae</taxon>
        <taxon>Stutzerimonas</taxon>
    </lineage>
</organism>
<keyword evidence="12 14" id="KW-0627">Porphyrin biosynthesis</keyword>
<evidence type="ECO:0000256" key="16">
    <source>
        <dbReference type="PIRSR" id="PIRSR000167-2"/>
    </source>
</evidence>
<evidence type="ECO:0000256" key="11">
    <source>
        <dbReference type="ARBA" id="ARBA00023014"/>
    </source>
</evidence>
<dbReference type="InterPro" id="IPR007197">
    <property type="entry name" value="rSAM"/>
</dbReference>
<keyword evidence="8 14" id="KW-0479">Metal-binding</keyword>
<keyword evidence="9 14" id="KW-0560">Oxidoreductase</keyword>
<evidence type="ECO:0000256" key="1">
    <source>
        <dbReference type="ARBA" id="ARBA00004496"/>
    </source>
</evidence>
<dbReference type="SUPFAM" id="SSF102114">
    <property type="entry name" value="Radical SAM enzymes"/>
    <property type="match status" value="1"/>
</dbReference>